<evidence type="ECO:0000256" key="4">
    <source>
        <dbReference type="ARBA" id="ARBA00022519"/>
    </source>
</evidence>
<dbReference type="RefSeq" id="WP_131911969.1">
    <property type="nucleotide sequence ID" value="NZ_OU594967.1"/>
</dbReference>
<dbReference type="PANTHER" id="PTHR30462">
    <property type="entry name" value="INTERMEMBRANE TRANSPORT PROTEIN PQIB-RELATED"/>
    <property type="match status" value="1"/>
</dbReference>
<dbReference type="OrthoDB" id="9800207at2"/>
<keyword evidence="5 8" id="KW-0812">Transmembrane</keyword>
<evidence type="ECO:0000256" key="2">
    <source>
        <dbReference type="ARBA" id="ARBA00007555"/>
    </source>
</evidence>
<evidence type="ECO:0000256" key="7">
    <source>
        <dbReference type="ARBA" id="ARBA00023136"/>
    </source>
</evidence>
<dbReference type="Pfam" id="PF04403">
    <property type="entry name" value="PqiA"/>
    <property type="match status" value="2"/>
</dbReference>
<keyword evidence="10" id="KW-1185">Reference proteome</keyword>
<dbReference type="Proteomes" id="UP000295565">
    <property type="component" value="Unassembled WGS sequence"/>
</dbReference>
<comment type="caution">
    <text evidence="9">The sequence shown here is derived from an EMBL/GenBank/DDBJ whole genome shotgun (WGS) entry which is preliminary data.</text>
</comment>
<comment type="similarity">
    <text evidence="2">Belongs to the PqiA family.</text>
</comment>
<keyword evidence="3" id="KW-1003">Cell membrane</keyword>
<feature type="transmembrane region" description="Helical" evidence="8">
    <location>
        <begin position="391"/>
        <end position="409"/>
    </location>
</feature>
<sequence length="430" mass="47628">MAESQTSQLCSEHNGVDECQHAMICPCCGWVNPLPNLKSEQSASCGQCGYTLIQNHAQWPQRVLALSVACLCMFVASVSFSLIGFSAKGAVQTISLTDLVSVLFHQHYLALATIALLLLIILPLSFLIALSYLASSWVLQRRWPLTQSAAYWCSVVQPWLMVDVFVIALLVSLIKLHSLAAIELGYSFWAYCFFAVLFVKLLALFDHHLLWSYCSDVTGKCVTECANEHELSIKSCHLCGLSVEQDCGICPRCHQHFKPVQRSSLKSTLALLLAATLMYIPANYFPVMTTTFLGQAKESTIMGGVLLLWQMGSYPVALVILIASVFVPSAKILSLLWLCWQCRENDSCSVQMRQKLYLLTEFVGRWSMIDVFVVALLSALVQLGALMNVTPGPAVLPFASVVVLTMLAAKTFDPKLLWRTDLSKKEQVLE</sequence>
<feature type="transmembrane region" description="Helical" evidence="8">
    <location>
        <begin position="107"/>
        <end position="139"/>
    </location>
</feature>
<evidence type="ECO:0000256" key="1">
    <source>
        <dbReference type="ARBA" id="ARBA00004429"/>
    </source>
</evidence>
<dbReference type="InterPro" id="IPR051800">
    <property type="entry name" value="PqiA-PqiB_transport"/>
</dbReference>
<dbReference type="InterPro" id="IPR007498">
    <property type="entry name" value="PqiA-like"/>
</dbReference>
<feature type="transmembrane region" description="Helical" evidence="8">
    <location>
        <begin position="268"/>
        <end position="287"/>
    </location>
</feature>
<evidence type="ECO:0000313" key="9">
    <source>
        <dbReference type="EMBL" id="TCK59040.1"/>
    </source>
</evidence>
<feature type="transmembrane region" description="Helical" evidence="8">
    <location>
        <begin position="151"/>
        <end position="174"/>
    </location>
</feature>
<gene>
    <name evidence="9" type="ORF">EV690_1204</name>
</gene>
<evidence type="ECO:0000256" key="3">
    <source>
        <dbReference type="ARBA" id="ARBA00022475"/>
    </source>
</evidence>
<evidence type="ECO:0000256" key="8">
    <source>
        <dbReference type="SAM" id="Phobius"/>
    </source>
</evidence>
<accession>A0A4R1K514</accession>
<dbReference type="EMBL" id="SMGD01000011">
    <property type="protein sequence ID" value="TCK59040.1"/>
    <property type="molecule type" value="Genomic_DNA"/>
</dbReference>
<feature type="transmembrane region" description="Helical" evidence="8">
    <location>
        <begin position="362"/>
        <end position="385"/>
    </location>
</feature>
<evidence type="ECO:0000256" key="6">
    <source>
        <dbReference type="ARBA" id="ARBA00022989"/>
    </source>
</evidence>
<keyword evidence="4" id="KW-0997">Cell inner membrane</keyword>
<protein>
    <submittedName>
        <fullName evidence="9">Paraquat-inducible protein A</fullName>
    </submittedName>
</protein>
<feature type="transmembrane region" description="Helical" evidence="8">
    <location>
        <begin position="307"/>
        <end position="327"/>
    </location>
</feature>
<organism evidence="9 10">
    <name type="scientific">Celerinatantimonas diazotrophica</name>
    <dbReference type="NCBI Taxonomy" id="412034"/>
    <lineage>
        <taxon>Bacteria</taxon>
        <taxon>Pseudomonadati</taxon>
        <taxon>Pseudomonadota</taxon>
        <taxon>Gammaproteobacteria</taxon>
        <taxon>Celerinatantimonadaceae</taxon>
        <taxon>Celerinatantimonas</taxon>
    </lineage>
</organism>
<proteinExistence type="inferred from homology"/>
<name>A0A4R1K514_9GAMM</name>
<keyword evidence="7 8" id="KW-0472">Membrane</keyword>
<dbReference type="NCBIfam" id="TIGR00155">
    <property type="entry name" value="pqiA_fam"/>
    <property type="match status" value="1"/>
</dbReference>
<dbReference type="PANTHER" id="PTHR30462:SF3">
    <property type="entry name" value="INTERMEMBRANE TRANSPORT PROTEIN PQIA"/>
    <property type="match status" value="1"/>
</dbReference>
<dbReference type="GO" id="GO:0005886">
    <property type="term" value="C:plasma membrane"/>
    <property type="evidence" value="ECO:0007669"/>
    <property type="project" value="UniProtKB-SubCell"/>
</dbReference>
<dbReference type="AlphaFoldDB" id="A0A4R1K514"/>
<evidence type="ECO:0000313" key="10">
    <source>
        <dbReference type="Proteomes" id="UP000295565"/>
    </source>
</evidence>
<reference evidence="9 10" key="1">
    <citation type="submission" date="2019-03" db="EMBL/GenBank/DDBJ databases">
        <title>Genomic Encyclopedia of Type Strains, Phase IV (KMG-IV): sequencing the most valuable type-strain genomes for metagenomic binning, comparative biology and taxonomic classification.</title>
        <authorList>
            <person name="Goeker M."/>
        </authorList>
    </citation>
    <scope>NUCLEOTIDE SEQUENCE [LARGE SCALE GENOMIC DNA]</scope>
    <source>
        <strain evidence="9 10">DSM 18577</strain>
    </source>
</reference>
<keyword evidence="6 8" id="KW-1133">Transmembrane helix</keyword>
<comment type="subcellular location">
    <subcellularLocation>
        <location evidence="1">Cell inner membrane</location>
        <topology evidence="1">Multi-pass membrane protein</topology>
    </subcellularLocation>
</comment>
<feature type="transmembrane region" description="Helical" evidence="8">
    <location>
        <begin position="186"/>
        <end position="205"/>
    </location>
</feature>
<feature type="transmembrane region" description="Helical" evidence="8">
    <location>
        <begin position="63"/>
        <end position="87"/>
    </location>
</feature>
<evidence type="ECO:0000256" key="5">
    <source>
        <dbReference type="ARBA" id="ARBA00022692"/>
    </source>
</evidence>
<dbReference type="InterPro" id="IPR005219">
    <property type="entry name" value="PqiA-like_proteobact"/>
</dbReference>